<feature type="transmembrane region" description="Helical" evidence="6">
    <location>
        <begin position="701"/>
        <end position="720"/>
    </location>
</feature>
<dbReference type="PANTHER" id="PTHR12385">
    <property type="entry name" value="CHOLINE TRANSPORTER-LIKE (SLC FAMILY 44)"/>
    <property type="match status" value="1"/>
</dbReference>
<dbReference type="InterPro" id="IPR007603">
    <property type="entry name" value="Choline_transptr-like"/>
</dbReference>
<dbReference type="PANTHER" id="PTHR12385:SF4">
    <property type="entry name" value="PROTEIN PNS1"/>
    <property type="match status" value="1"/>
</dbReference>
<feature type="compositionally biased region" description="Polar residues" evidence="7">
    <location>
        <begin position="37"/>
        <end position="52"/>
    </location>
</feature>
<feature type="transmembrane region" description="Helical" evidence="6">
    <location>
        <begin position="369"/>
        <end position="397"/>
    </location>
</feature>
<feature type="region of interest" description="Disordered" evidence="7">
    <location>
        <begin position="1"/>
        <end position="164"/>
    </location>
</feature>
<protein>
    <recommendedName>
        <fullName evidence="6">Choline transporter-like protein</fullName>
    </recommendedName>
</protein>
<sequence length="794" mass="88085">MEDATDVQASLLAKEDTMSGEPANKISFEDDKLLPKTTRSGTYSTNPNTSNGGDIEEAININMSLNDSNPQQDASGPPSLATSESYHENEEDSSSPLMIPSSSAAIPPPESSLSLNHKEEYNEHEGLSPESGDSEAPSELRHFPPKNLQRKRKPVKPFEPKADPAYYGSISTENEAFRNNFVAQNSYNTEESDDSFHLLPPTPPKYEYDDASASSADVTTLSEQTPILSNNTYTKQQKTQEAFQSPPLVSFVQNATVVSLTPPPSEENVLLLSPARRNLLPKSNSRPEPLNKIISRQKSIGKMVDQHVGQKQPTQCRDAIFAFVYITQVLIVICLGLRFGPIAFQSNGLSGEEESSSGSDWTHDVQFTYVNVLLIILTAGLVSMVLSVIILGLMAIFTKHMVHLALMQCLLLSLVWTVVGLIRSPHTFVPVTGLFAFGLSLAYIFTVWDKIPFVSANLFTALEATRSTFAILGLTGVVQILVLVWILVYFFTSIGIYDYYLDNPGTSTKLQILSFVGIAISFHWTISCMVYTIQVCVAGYVYRWWFNGRMNSSEKLDAVGESLARAMVYSFGSICFGSLSIGIANFLRWIADQIRPSPEDAPFPLLVVVQEAIVSCIDYVVAMFHDFAMVYVGMYGYGFLDAANASNKLFQKRGWQEIVEHHLLSYIFYMVSIMISGFAGCVCVEIVAANKLNLVSLGHPQIVSFCIGFFVGFIVSNILFSSIRSAVNAIVVCFAGRPLEFQRNHPECSHIMREAWRMSWPGLMDRVEKDNAKYSSTRSPHRRYTRTNVDSLFT</sequence>
<name>A0AAD3HDV8_9STRA</name>
<organism evidence="8 9">
    <name type="scientific">Chaetoceros tenuissimus</name>
    <dbReference type="NCBI Taxonomy" id="426638"/>
    <lineage>
        <taxon>Eukaryota</taxon>
        <taxon>Sar</taxon>
        <taxon>Stramenopiles</taxon>
        <taxon>Ochrophyta</taxon>
        <taxon>Bacillariophyta</taxon>
        <taxon>Coscinodiscophyceae</taxon>
        <taxon>Chaetocerotophycidae</taxon>
        <taxon>Chaetocerotales</taxon>
        <taxon>Chaetocerotaceae</taxon>
        <taxon>Chaetoceros</taxon>
    </lineage>
</organism>
<dbReference type="EMBL" id="BLLK01000069">
    <property type="protein sequence ID" value="GFH59569.1"/>
    <property type="molecule type" value="Genomic_DNA"/>
</dbReference>
<evidence type="ECO:0000256" key="7">
    <source>
        <dbReference type="SAM" id="MobiDB-lite"/>
    </source>
</evidence>
<gene>
    <name evidence="8" type="ORF">CTEN210_16045</name>
</gene>
<evidence type="ECO:0000256" key="2">
    <source>
        <dbReference type="ARBA" id="ARBA00007168"/>
    </source>
</evidence>
<feature type="transmembrane region" description="Helical" evidence="6">
    <location>
        <begin position="512"/>
        <end position="545"/>
    </location>
</feature>
<feature type="transmembrane region" description="Helical" evidence="6">
    <location>
        <begin position="469"/>
        <end position="492"/>
    </location>
</feature>
<dbReference type="GO" id="GO:0005886">
    <property type="term" value="C:plasma membrane"/>
    <property type="evidence" value="ECO:0007669"/>
    <property type="project" value="UniProtKB-SubCell"/>
</dbReference>
<dbReference type="Proteomes" id="UP001054902">
    <property type="component" value="Unassembled WGS sequence"/>
</dbReference>
<comment type="subcellular location">
    <subcellularLocation>
        <location evidence="6">Cell membrane</location>
        <topology evidence="6">Multi-pass membrane protein</topology>
    </subcellularLocation>
    <subcellularLocation>
        <location evidence="1">Membrane</location>
        <topology evidence="1">Multi-pass membrane protein</topology>
    </subcellularLocation>
</comment>
<keyword evidence="5 6" id="KW-0472">Membrane</keyword>
<keyword evidence="3 6" id="KW-0812">Transmembrane</keyword>
<dbReference type="Pfam" id="PF04515">
    <property type="entry name" value="Choline_transpo"/>
    <property type="match status" value="1"/>
</dbReference>
<feature type="transmembrane region" description="Helical" evidence="6">
    <location>
        <begin position="404"/>
        <end position="422"/>
    </location>
</feature>
<feature type="compositionally biased region" description="Basic and acidic residues" evidence="7">
    <location>
        <begin position="116"/>
        <end position="127"/>
    </location>
</feature>
<feature type="transmembrane region" description="Helical" evidence="6">
    <location>
        <begin position="428"/>
        <end position="448"/>
    </location>
</feature>
<keyword evidence="9" id="KW-1185">Reference proteome</keyword>
<evidence type="ECO:0000313" key="9">
    <source>
        <dbReference type="Proteomes" id="UP001054902"/>
    </source>
</evidence>
<dbReference type="GO" id="GO:0022857">
    <property type="term" value="F:transmembrane transporter activity"/>
    <property type="evidence" value="ECO:0007669"/>
    <property type="project" value="UniProtKB-UniRule"/>
</dbReference>
<feature type="transmembrane region" description="Helical" evidence="6">
    <location>
        <begin position="663"/>
        <end position="689"/>
    </location>
</feature>
<evidence type="ECO:0000256" key="4">
    <source>
        <dbReference type="ARBA" id="ARBA00022989"/>
    </source>
</evidence>
<evidence type="ECO:0000256" key="3">
    <source>
        <dbReference type="ARBA" id="ARBA00022692"/>
    </source>
</evidence>
<feature type="transmembrane region" description="Helical" evidence="6">
    <location>
        <begin position="319"/>
        <end position="339"/>
    </location>
</feature>
<keyword evidence="4 6" id="KW-1133">Transmembrane helix</keyword>
<reference evidence="8 9" key="1">
    <citation type="journal article" date="2021" name="Sci. Rep.">
        <title>The genome of the diatom Chaetoceros tenuissimus carries an ancient integrated fragment of an extant virus.</title>
        <authorList>
            <person name="Hongo Y."/>
            <person name="Kimura K."/>
            <person name="Takaki Y."/>
            <person name="Yoshida Y."/>
            <person name="Baba S."/>
            <person name="Kobayashi G."/>
            <person name="Nagasaki K."/>
            <person name="Hano T."/>
            <person name="Tomaru Y."/>
        </authorList>
    </citation>
    <scope>NUCLEOTIDE SEQUENCE [LARGE SCALE GENOMIC DNA]</scope>
    <source>
        <strain evidence="8 9">NIES-3715</strain>
    </source>
</reference>
<proteinExistence type="inferred from homology"/>
<feature type="transmembrane region" description="Helical" evidence="6">
    <location>
        <begin position="566"/>
        <end position="591"/>
    </location>
</feature>
<comment type="function">
    <text evidence="6">Choline transporter.</text>
</comment>
<comment type="caution">
    <text evidence="8">The sequence shown here is derived from an EMBL/GenBank/DDBJ whole genome shotgun (WGS) entry which is preliminary data.</text>
</comment>
<feature type="compositionally biased region" description="Low complexity" evidence="7">
    <location>
        <begin position="94"/>
        <end position="105"/>
    </location>
</feature>
<evidence type="ECO:0000256" key="6">
    <source>
        <dbReference type="RuleBase" id="RU368066"/>
    </source>
</evidence>
<evidence type="ECO:0000256" key="1">
    <source>
        <dbReference type="ARBA" id="ARBA00004141"/>
    </source>
</evidence>
<accession>A0AAD3HDV8</accession>
<dbReference type="AlphaFoldDB" id="A0AAD3HDV8"/>
<feature type="compositionally biased region" description="Polar residues" evidence="7">
    <location>
        <begin position="61"/>
        <end position="84"/>
    </location>
</feature>
<evidence type="ECO:0000256" key="5">
    <source>
        <dbReference type="ARBA" id="ARBA00023136"/>
    </source>
</evidence>
<evidence type="ECO:0000313" key="8">
    <source>
        <dbReference type="EMBL" id="GFH59569.1"/>
    </source>
</evidence>
<feature type="region of interest" description="Disordered" evidence="7">
    <location>
        <begin position="772"/>
        <end position="794"/>
    </location>
</feature>
<comment type="similarity">
    <text evidence="2 6">Belongs to the CTL (choline transporter-like) family.</text>
</comment>